<keyword evidence="3" id="KW-1185">Reference proteome</keyword>
<feature type="compositionally biased region" description="Low complexity" evidence="1">
    <location>
        <begin position="1"/>
        <end position="14"/>
    </location>
</feature>
<feature type="region of interest" description="Disordered" evidence="1">
    <location>
        <begin position="1"/>
        <end position="23"/>
    </location>
</feature>
<sequence>MRLSTTDSSSSKPSALWSRTVTERDSVTKTSAGCVQLKPRTHLNTPIGGRDVDCRQFSCETAFYRMSPKAVTT</sequence>
<accession>A0A1H9WU54</accession>
<evidence type="ECO:0000313" key="3">
    <source>
        <dbReference type="Proteomes" id="UP000199028"/>
    </source>
</evidence>
<organism evidence="2 3">
    <name type="scientific">Lentzea flaviverrucosa</name>
    <dbReference type="NCBI Taxonomy" id="200379"/>
    <lineage>
        <taxon>Bacteria</taxon>
        <taxon>Bacillati</taxon>
        <taxon>Actinomycetota</taxon>
        <taxon>Actinomycetes</taxon>
        <taxon>Pseudonocardiales</taxon>
        <taxon>Pseudonocardiaceae</taxon>
        <taxon>Lentzea</taxon>
    </lineage>
</organism>
<dbReference type="AlphaFoldDB" id="A0A1H9WU54"/>
<reference evidence="3" key="1">
    <citation type="submission" date="2016-10" db="EMBL/GenBank/DDBJ databases">
        <authorList>
            <person name="Varghese N."/>
            <person name="Submissions S."/>
        </authorList>
    </citation>
    <scope>NUCLEOTIDE SEQUENCE [LARGE SCALE GENOMIC DNA]</scope>
    <source>
        <strain evidence="3">CGMCC 4.578</strain>
    </source>
</reference>
<evidence type="ECO:0000256" key="1">
    <source>
        <dbReference type="SAM" id="MobiDB-lite"/>
    </source>
</evidence>
<protein>
    <submittedName>
        <fullName evidence="2">Uncharacterized protein</fullName>
    </submittedName>
</protein>
<name>A0A1H9WU54_9PSEU</name>
<dbReference type="Proteomes" id="UP000199028">
    <property type="component" value="Unassembled WGS sequence"/>
</dbReference>
<proteinExistence type="predicted"/>
<evidence type="ECO:0000313" key="2">
    <source>
        <dbReference type="EMBL" id="SES37364.1"/>
    </source>
</evidence>
<dbReference type="EMBL" id="FOFT01000012">
    <property type="protein sequence ID" value="SES37364.1"/>
    <property type="molecule type" value="Genomic_DNA"/>
</dbReference>
<gene>
    <name evidence="2" type="ORF">SAMN05216195_112225</name>
</gene>